<dbReference type="OrthoDB" id="783980at2759"/>
<dbReference type="GO" id="GO:0061630">
    <property type="term" value="F:ubiquitin protein ligase activity"/>
    <property type="evidence" value="ECO:0007669"/>
    <property type="project" value="InterPro"/>
</dbReference>
<dbReference type="GO" id="GO:0043161">
    <property type="term" value="P:proteasome-mediated ubiquitin-dependent protein catabolic process"/>
    <property type="evidence" value="ECO:0007669"/>
    <property type="project" value="TreeGrafter"/>
</dbReference>
<accession>A0A835H2F1</accession>
<comment type="caution">
    <text evidence="1">The sequence shown here is derived from an EMBL/GenBank/DDBJ whole genome shotgun (WGS) entry which is preliminary data.</text>
</comment>
<proteinExistence type="predicted"/>
<protein>
    <submittedName>
        <fullName evidence="1">Uncharacterized protein</fullName>
    </submittedName>
</protein>
<name>A0A835H2F1_9MAGN</name>
<organism evidence="1 2">
    <name type="scientific">Coptis chinensis</name>
    <dbReference type="NCBI Taxonomy" id="261450"/>
    <lineage>
        <taxon>Eukaryota</taxon>
        <taxon>Viridiplantae</taxon>
        <taxon>Streptophyta</taxon>
        <taxon>Embryophyta</taxon>
        <taxon>Tracheophyta</taxon>
        <taxon>Spermatophyta</taxon>
        <taxon>Magnoliopsida</taxon>
        <taxon>Ranunculales</taxon>
        <taxon>Ranunculaceae</taxon>
        <taxon>Coptidoideae</taxon>
        <taxon>Coptis</taxon>
    </lineage>
</organism>
<sequence>MMGEGSIGAVVPSVKSEPRATSITEQPIAAAAATSTGNGGGIVEIDKDLLCPISIEEDICLSNSKICIPNGASSSGIATGIHDVILVVKYCPSVPNTGIWTKISFDLCHVVEIKGYEVSVKELDSLLSLLAEKKKKKEQEEAESNMLILLDFLHCLRKQKVEELNEVDIVTLELTVTCKTILSSSLLTKLNL</sequence>
<dbReference type="EMBL" id="JADFTS010000009">
    <property type="protein sequence ID" value="KAF9589483.1"/>
    <property type="molecule type" value="Genomic_DNA"/>
</dbReference>
<dbReference type="PANTHER" id="PTHR44080:SF1">
    <property type="entry name" value="E3 UBIQUITIN-PROTEIN LIGASE COP1"/>
    <property type="match status" value="1"/>
</dbReference>
<evidence type="ECO:0000313" key="1">
    <source>
        <dbReference type="EMBL" id="KAF9589483.1"/>
    </source>
</evidence>
<dbReference type="Proteomes" id="UP000631114">
    <property type="component" value="Unassembled WGS sequence"/>
</dbReference>
<dbReference type="PANTHER" id="PTHR44080">
    <property type="entry name" value="E3 UBIQUITIN-PROTEIN LIGASE COP1"/>
    <property type="match status" value="1"/>
</dbReference>
<keyword evidence="2" id="KW-1185">Reference proteome</keyword>
<evidence type="ECO:0000313" key="2">
    <source>
        <dbReference type="Proteomes" id="UP000631114"/>
    </source>
</evidence>
<reference evidence="1 2" key="1">
    <citation type="submission" date="2020-10" db="EMBL/GenBank/DDBJ databases">
        <title>The Coptis chinensis genome and diversification of protoberbering-type alkaloids.</title>
        <authorList>
            <person name="Wang B."/>
            <person name="Shu S."/>
            <person name="Song C."/>
            <person name="Liu Y."/>
        </authorList>
    </citation>
    <scope>NUCLEOTIDE SEQUENCE [LARGE SCALE GENOMIC DNA]</scope>
    <source>
        <strain evidence="1">HL-2020</strain>
        <tissue evidence="1">Leaf</tissue>
    </source>
</reference>
<gene>
    <name evidence="1" type="ORF">IFM89_024754</name>
</gene>
<dbReference type="InterPro" id="IPR042755">
    <property type="entry name" value="COP1"/>
</dbReference>
<dbReference type="AlphaFoldDB" id="A0A835H2F1"/>